<keyword evidence="1" id="KW-0472">Membrane</keyword>
<evidence type="ECO:0000313" key="3">
    <source>
        <dbReference type="Proteomes" id="UP000618952"/>
    </source>
</evidence>
<keyword evidence="1" id="KW-1133">Transmembrane helix</keyword>
<protein>
    <submittedName>
        <fullName evidence="2">Uncharacterized protein</fullName>
    </submittedName>
</protein>
<comment type="caution">
    <text evidence="2">The sequence shown here is derived from an EMBL/GenBank/DDBJ whole genome shotgun (WGS) entry which is preliminary data.</text>
</comment>
<keyword evidence="1" id="KW-0812">Transmembrane</keyword>
<dbReference type="RefSeq" id="WP_187582844.1">
    <property type="nucleotide sequence ID" value="NZ_JACLHY010000005.1"/>
</dbReference>
<evidence type="ECO:0000313" key="2">
    <source>
        <dbReference type="EMBL" id="MBC8767742.1"/>
    </source>
</evidence>
<keyword evidence="3" id="KW-1185">Reference proteome</keyword>
<reference evidence="2 3" key="1">
    <citation type="submission" date="2020-08" db="EMBL/GenBank/DDBJ databases">
        <title>Arenibacter gaetbuli sp. nov., isolated from a sand dune.</title>
        <authorList>
            <person name="Park S."/>
            <person name="Yoon J.-H."/>
        </authorList>
    </citation>
    <scope>NUCLEOTIDE SEQUENCE [LARGE SCALE GENOMIC DNA]</scope>
    <source>
        <strain evidence="2 3">BSSL-BM3</strain>
    </source>
</reference>
<dbReference type="EMBL" id="JACLHY010000005">
    <property type="protein sequence ID" value="MBC8767742.1"/>
    <property type="molecule type" value="Genomic_DNA"/>
</dbReference>
<organism evidence="2 3">
    <name type="scientific">Arenibacter arenosicollis</name>
    <dbReference type="NCBI Taxonomy" id="2762274"/>
    <lineage>
        <taxon>Bacteria</taxon>
        <taxon>Pseudomonadati</taxon>
        <taxon>Bacteroidota</taxon>
        <taxon>Flavobacteriia</taxon>
        <taxon>Flavobacteriales</taxon>
        <taxon>Flavobacteriaceae</taxon>
        <taxon>Arenibacter</taxon>
    </lineage>
</organism>
<dbReference type="Proteomes" id="UP000618952">
    <property type="component" value="Unassembled WGS sequence"/>
</dbReference>
<evidence type="ECO:0000256" key="1">
    <source>
        <dbReference type="SAM" id="Phobius"/>
    </source>
</evidence>
<feature type="transmembrane region" description="Helical" evidence="1">
    <location>
        <begin position="143"/>
        <end position="161"/>
    </location>
</feature>
<feature type="transmembrane region" description="Helical" evidence="1">
    <location>
        <begin position="20"/>
        <end position="40"/>
    </location>
</feature>
<accession>A0ABR7QKN0</accession>
<feature type="transmembrane region" description="Helical" evidence="1">
    <location>
        <begin position="60"/>
        <end position="79"/>
    </location>
</feature>
<proteinExistence type="predicted"/>
<gene>
    <name evidence="2" type="ORF">H4O18_07035</name>
</gene>
<name>A0ABR7QKN0_9FLAO</name>
<feature type="transmembrane region" description="Helical" evidence="1">
    <location>
        <begin position="100"/>
        <end position="123"/>
    </location>
</feature>
<sequence>MGTILFKHQVLGTKEIQRILIITLCWALVHSVFYIYRYFSTLDLVHLHKLSGTFEFWPDFIATLFLSVFGGLIGGTILVSKRYVSNSYKSYEYGTIGSRLHFVLWCLLLLAIGLYIWVFVFYNLSGEVARSFSNSVQNLVVDLSVPSFFATMAIWGLLISAT</sequence>